<dbReference type="GO" id="GO:0045490">
    <property type="term" value="P:pectin catabolic process"/>
    <property type="evidence" value="ECO:0007669"/>
    <property type="project" value="InterPro"/>
</dbReference>
<proteinExistence type="predicted"/>
<evidence type="ECO:0000313" key="3">
    <source>
        <dbReference type="Proteomes" id="UP000621560"/>
    </source>
</evidence>
<organism evidence="2 3">
    <name type="scientific">Paenibacillus sabuli</name>
    <dbReference type="NCBI Taxonomy" id="2772509"/>
    <lineage>
        <taxon>Bacteria</taxon>
        <taxon>Bacillati</taxon>
        <taxon>Bacillota</taxon>
        <taxon>Bacilli</taxon>
        <taxon>Bacillales</taxon>
        <taxon>Paenibacillaceae</taxon>
        <taxon>Paenibacillus</taxon>
    </lineage>
</organism>
<dbReference type="Proteomes" id="UP000621560">
    <property type="component" value="Unassembled WGS sequence"/>
</dbReference>
<dbReference type="GO" id="GO:0047487">
    <property type="term" value="F:oligogalacturonide lyase activity"/>
    <property type="evidence" value="ECO:0007669"/>
    <property type="project" value="InterPro"/>
</dbReference>
<dbReference type="Gene3D" id="2.130.10.10">
    <property type="entry name" value="YVTN repeat-like/Quinoprotein amine dehydrogenase"/>
    <property type="match status" value="1"/>
</dbReference>
<dbReference type="InterPro" id="IPR015943">
    <property type="entry name" value="WD40/YVTN_repeat-like_dom_sf"/>
</dbReference>
<dbReference type="SUPFAM" id="SSF69322">
    <property type="entry name" value="Tricorn protease domain 2"/>
    <property type="match status" value="1"/>
</dbReference>
<evidence type="ECO:0000259" key="1">
    <source>
        <dbReference type="Pfam" id="PF14583"/>
    </source>
</evidence>
<dbReference type="EMBL" id="JACXIZ010000013">
    <property type="protein sequence ID" value="MBD2845009.1"/>
    <property type="molecule type" value="Genomic_DNA"/>
</dbReference>
<protein>
    <recommendedName>
        <fullName evidence="1">Oligogalacturonate lyase domain-containing protein</fullName>
    </recommendedName>
</protein>
<keyword evidence="3" id="KW-1185">Reference proteome</keyword>
<dbReference type="InterPro" id="IPR027946">
    <property type="entry name" value="Ogl_dom"/>
</dbReference>
<accession>A0A927GQX9</accession>
<name>A0A927GQX9_9BACL</name>
<gene>
    <name evidence="2" type="ORF">IDH44_07390</name>
</gene>
<dbReference type="Pfam" id="PF14583">
    <property type="entry name" value="Pectate_lyase22"/>
    <property type="match status" value="1"/>
</dbReference>
<evidence type="ECO:0000313" key="2">
    <source>
        <dbReference type="EMBL" id="MBD2845009.1"/>
    </source>
</evidence>
<comment type="caution">
    <text evidence="2">The sequence shown here is derived from an EMBL/GenBank/DDBJ whole genome shotgun (WGS) entry which is preliminary data.</text>
</comment>
<reference evidence="2" key="1">
    <citation type="submission" date="2020-09" db="EMBL/GenBank/DDBJ databases">
        <title>A novel bacterium of genus Paenibacillus, isolated from South China Sea.</title>
        <authorList>
            <person name="Huang H."/>
            <person name="Mo K."/>
            <person name="Hu Y."/>
        </authorList>
    </citation>
    <scope>NUCLEOTIDE SEQUENCE</scope>
    <source>
        <strain evidence="2">IB182496</strain>
    </source>
</reference>
<sequence>MKGDCYRSTIARTVDPLTGVEVERLSDDSGDTYHAYFTKPLLALDDSYIVLVSNRTGRPQLYTLRFADGWMVQITDEEELVPFSSVLDARRHAVYYFAGRTLYRVRLDNLETTELMAIPDGYQVNDLSIDDAGDYLVFAYMEKLNLCTSTGVLYSGMREAFYRRPLSVIIRYDIRQGQPLAVWGEHRVISHINLHPHDPDRILFCHEGPWELVHRLWTIDVPRNEVAPLLEQRVGMEKVGHEFFTASGRIGAQYSVRDRKGEPFYRHGELFVRIDGSDEQRYDYPYARPTHFQLSYDERLGVGDHAQIRANMDDARHYISLMRYADHRVHAGLLCRHGTSWKTQMSHPHPIFTRDDRYVIFSSDEGGQANVYRVRADWERTIKADR</sequence>
<dbReference type="AlphaFoldDB" id="A0A927GQX9"/>
<feature type="domain" description="Oligogalacturonate lyase" evidence="1">
    <location>
        <begin position="14"/>
        <end position="375"/>
    </location>
</feature>
<dbReference type="RefSeq" id="WP_190916191.1">
    <property type="nucleotide sequence ID" value="NZ_JACXIZ010000013.1"/>
</dbReference>